<keyword evidence="5 11" id="KW-0106">Calcium</keyword>
<keyword evidence="7" id="KW-1133">Transmembrane helix</keyword>
<evidence type="ECO:0000313" key="13">
    <source>
        <dbReference type="Proteomes" id="UP000079169"/>
    </source>
</evidence>
<dbReference type="Pfam" id="PF00028">
    <property type="entry name" value="Cadherin"/>
    <property type="match status" value="1"/>
</dbReference>
<dbReference type="KEGG" id="dci:108254313"/>
<evidence type="ECO:0000256" key="7">
    <source>
        <dbReference type="ARBA" id="ARBA00022989"/>
    </source>
</evidence>
<dbReference type="PRINTS" id="PR00205">
    <property type="entry name" value="CADHERIN"/>
</dbReference>
<keyword evidence="3" id="KW-0812">Transmembrane</keyword>
<keyword evidence="8" id="KW-0472">Membrane</keyword>
<dbReference type="SUPFAM" id="SSF49313">
    <property type="entry name" value="Cadherin-like"/>
    <property type="match status" value="2"/>
</dbReference>
<dbReference type="PANTHER" id="PTHR24027:SF438">
    <property type="entry name" value="CADHERIN 23"/>
    <property type="match status" value="1"/>
</dbReference>
<dbReference type="GO" id="GO:0048513">
    <property type="term" value="P:animal organ development"/>
    <property type="evidence" value="ECO:0007669"/>
    <property type="project" value="UniProtKB-ARBA"/>
</dbReference>
<proteinExistence type="predicted"/>
<dbReference type="RefSeq" id="XP_017304808.1">
    <property type="nucleotide sequence ID" value="XM_017449319.1"/>
</dbReference>
<gene>
    <name evidence="14" type="primary">LOC108254313</name>
</gene>
<dbReference type="GO" id="GO:0031175">
    <property type="term" value="P:neuron projection development"/>
    <property type="evidence" value="ECO:0007669"/>
    <property type="project" value="TreeGrafter"/>
</dbReference>
<dbReference type="STRING" id="121845.A0A1S4ERL0"/>
<keyword evidence="2" id="KW-0245">EGF-like domain</keyword>
<name>A0A1S4ERL0_DIACI</name>
<feature type="non-terminal residue" evidence="14">
    <location>
        <position position="1"/>
    </location>
</feature>
<dbReference type="GO" id="GO:0048589">
    <property type="term" value="P:developmental growth"/>
    <property type="evidence" value="ECO:0007669"/>
    <property type="project" value="UniProtKB-ARBA"/>
</dbReference>
<keyword evidence="4" id="KW-0677">Repeat</keyword>
<dbReference type="AlphaFoldDB" id="A0A1S4ERL0"/>
<evidence type="ECO:0000256" key="9">
    <source>
        <dbReference type="ARBA" id="ARBA00023157"/>
    </source>
</evidence>
<evidence type="ECO:0000313" key="14">
    <source>
        <dbReference type="RefSeq" id="XP_017304808.1"/>
    </source>
</evidence>
<dbReference type="PROSITE" id="PS50268">
    <property type="entry name" value="CADHERIN_2"/>
    <property type="match status" value="1"/>
</dbReference>
<dbReference type="CDD" id="cd11304">
    <property type="entry name" value="Cadherin_repeat"/>
    <property type="match status" value="1"/>
</dbReference>
<keyword evidence="10" id="KW-0325">Glycoprotein</keyword>
<evidence type="ECO:0000256" key="3">
    <source>
        <dbReference type="ARBA" id="ARBA00022692"/>
    </source>
</evidence>
<sequence length="177" mass="20332">RFVSPTHNVTIRIPENATVGSAVITVEATDDDIGQNAMVQYRLKQDMIGDFQTFSIDPHSGLITLRQPLNRERQKLYQIRVEAYDQGVPTPLTSDLDLTIYVRNVNDYQPQFLIDEFTINFTEHQKPGSERYDLINTVDRDDIDILEKPSLPVCYYIISGNENGYFHLEPLSHKITT</sequence>
<dbReference type="InterPro" id="IPR039808">
    <property type="entry name" value="Cadherin"/>
</dbReference>
<accession>A0A1S4ERL0</accession>
<keyword evidence="6" id="KW-0130">Cell adhesion</keyword>
<dbReference type="GeneID" id="108254313"/>
<dbReference type="GO" id="GO:0001736">
    <property type="term" value="P:establishment of planar polarity"/>
    <property type="evidence" value="ECO:0007669"/>
    <property type="project" value="UniProtKB-ARBA"/>
</dbReference>
<dbReference type="GO" id="GO:0008013">
    <property type="term" value="F:beta-catenin binding"/>
    <property type="evidence" value="ECO:0007669"/>
    <property type="project" value="TreeGrafter"/>
</dbReference>
<comment type="subcellular location">
    <subcellularLocation>
        <location evidence="1">Cell membrane</location>
        <topology evidence="1">Single-pass type I membrane protein</topology>
    </subcellularLocation>
</comment>
<keyword evidence="13" id="KW-1185">Reference proteome</keyword>
<evidence type="ECO:0000256" key="10">
    <source>
        <dbReference type="ARBA" id="ARBA00023180"/>
    </source>
</evidence>
<dbReference type="GO" id="GO:0016342">
    <property type="term" value="C:catenin complex"/>
    <property type="evidence" value="ECO:0007669"/>
    <property type="project" value="TreeGrafter"/>
</dbReference>
<dbReference type="SMART" id="SM00112">
    <property type="entry name" value="CA"/>
    <property type="match status" value="1"/>
</dbReference>
<dbReference type="Gene3D" id="2.60.40.60">
    <property type="entry name" value="Cadherins"/>
    <property type="match status" value="2"/>
</dbReference>
<dbReference type="GO" id="GO:0045296">
    <property type="term" value="F:cadherin binding"/>
    <property type="evidence" value="ECO:0007669"/>
    <property type="project" value="TreeGrafter"/>
</dbReference>
<evidence type="ECO:0000256" key="5">
    <source>
        <dbReference type="ARBA" id="ARBA00022837"/>
    </source>
</evidence>
<dbReference type="GO" id="GO:0007163">
    <property type="term" value="P:establishment or maintenance of cell polarity"/>
    <property type="evidence" value="ECO:0007669"/>
    <property type="project" value="UniProtKB-ARBA"/>
</dbReference>
<evidence type="ECO:0000256" key="4">
    <source>
        <dbReference type="ARBA" id="ARBA00022737"/>
    </source>
</evidence>
<dbReference type="InterPro" id="IPR002126">
    <property type="entry name" value="Cadherin-like_dom"/>
</dbReference>
<dbReference type="GO" id="GO:0005509">
    <property type="term" value="F:calcium ion binding"/>
    <property type="evidence" value="ECO:0007669"/>
    <property type="project" value="UniProtKB-UniRule"/>
</dbReference>
<protein>
    <submittedName>
        <fullName evidence="14">Protocadherin-7-like</fullName>
    </submittedName>
</protein>
<dbReference type="InterPro" id="IPR015919">
    <property type="entry name" value="Cadherin-like_sf"/>
</dbReference>
<evidence type="ECO:0000256" key="1">
    <source>
        <dbReference type="ARBA" id="ARBA00004251"/>
    </source>
</evidence>
<evidence type="ECO:0000256" key="8">
    <source>
        <dbReference type="ARBA" id="ARBA00023136"/>
    </source>
</evidence>
<dbReference type="PaxDb" id="121845-A0A1S4ERL0"/>
<dbReference type="PANTHER" id="PTHR24027">
    <property type="entry name" value="CADHERIN-23"/>
    <property type="match status" value="1"/>
</dbReference>
<feature type="domain" description="Cadherin" evidence="12">
    <location>
        <begin position="5"/>
        <end position="112"/>
    </location>
</feature>
<dbReference type="GO" id="GO:0016477">
    <property type="term" value="P:cell migration"/>
    <property type="evidence" value="ECO:0007669"/>
    <property type="project" value="TreeGrafter"/>
</dbReference>
<evidence type="ECO:0000256" key="6">
    <source>
        <dbReference type="ARBA" id="ARBA00022889"/>
    </source>
</evidence>
<reference evidence="14" key="1">
    <citation type="submission" date="2025-08" db="UniProtKB">
        <authorList>
            <consortium name="RefSeq"/>
        </authorList>
    </citation>
    <scope>IDENTIFICATION</scope>
</reference>
<dbReference type="OMA" id="DQGKNGT"/>
<evidence type="ECO:0000256" key="11">
    <source>
        <dbReference type="PROSITE-ProRule" id="PRU00043"/>
    </source>
</evidence>
<dbReference type="GO" id="GO:0007156">
    <property type="term" value="P:homophilic cell adhesion via plasma membrane adhesion molecules"/>
    <property type="evidence" value="ECO:0007669"/>
    <property type="project" value="InterPro"/>
</dbReference>
<organism evidence="13 14">
    <name type="scientific">Diaphorina citri</name>
    <name type="common">Asian citrus psyllid</name>
    <dbReference type="NCBI Taxonomy" id="121845"/>
    <lineage>
        <taxon>Eukaryota</taxon>
        <taxon>Metazoa</taxon>
        <taxon>Ecdysozoa</taxon>
        <taxon>Arthropoda</taxon>
        <taxon>Hexapoda</taxon>
        <taxon>Insecta</taxon>
        <taxon>Pterygota</taxon>
        <taxon>Neoptera</taxon>
        <taxon>Paraneoptera</taxon>
        <taxon>Hemiptera</taxon>
        <taxon>Sternorrhyncha</taxon>
        <taxon>Psylloidea</taxon>
        <taxon>Psyllidae</taxon>
        <taxon>Diaphorininae</taxon>
        <taxon>Diaphorina</taxon>
    </lineage>
</organism>
<dbReference type="Proteomes" id="UP000079169">
    <property type="component" value="Unplaced"/>
</dbReference>
<evidence type="ECO:0000259" key="12">
    <source>
        <dbReference type="PROSITE" id="PS50268"/>
    </source>
</evidence>
<feature type="non-terminal residue" evidence="14">
    <location>
        <position position="177"/>
    </location>
</feature>
<evidence type="ECO:0000256" key="2">
    <source>
        <dbReference type="ARBA" id="ARBA00022536"/>
    </source>
</evidence>
<keyword evidence="9" id="KW-1015">Disulfide bond</keyword>
<dbReference type="FunFam" id="2.60.40.60:FF:000039">
    <property type="entry name" value="FAT atypical cadherin 3"/>
    <property type="match status" value="1"/>
</dbReference>